<dbReference type="Proteomes" id="UP000245845">
    <property type="component" value="Unassembled WGS sequence"/>
</dbReference>
<sequence length="277" mass="30705">MSEFRRDGGHRMQLVRLALYISIAVLSIFYTKAVHMDKHAQSRIAAAGNGGEEENDQSGAGGSYMDGGKKGASSGTGETDRIITVPFMNQDDYPTGCESVTSVMALSYAGVDITVDEFIDQYLRIGKYYWKDGQYYGNSPYYYFIGDPRGNGFGCFAPVIHDALVEAAGGERVKDLTGMTLQNICKEYIGNGIPVILWATIGMQPSYEGRSWTILETGKEYIWPAEEHCLLLVGVDREYYYFNDPLEKSGGTRYEKALVEERYREMGSQALAVLPGS</sequence>
<comment type="caution">
    <text evidence="4">The sequence shown here is derived from an EMBL/GenBank/DDBJ whole genome shotgun (WGS) entry which is preliminary data.</text>
</comment>
<dbReference type="PANTHER" id="PTHR37806:SF1">
    <property type="entry name" value="PEPTIDASE C39-LIKE DOMAIN-CONTAINING PROTEIN"/>
    <property type="match status" value="1"/>
</dbReference>
<keyword evidence="5" id="KW-1185">Reference proteome</keyword>
<evidence type="ECO:0000256" key="2">
    <source>
        <dbReference type="SAM" id="Phobius"/>
    </source>
</evidence>
<dbReference type="EMBL" id="QGDL01000005">
    <property type="protein sequence ID" value="PWJ29757.1"/>
    <property type="molecule type" value="Genomic_DNA"/>
</dbReference>
<evidence type="ECO:0000313" key="5">
    <source>
        <dbReference type="Proteomes" id="UP000245845"/>
    </source>
</evidence>
<evidence type="ECO:0000259" key="3">
    <source>
        <dbReference type="Pfam" id="PF13529"/>
    </source>
</evidence>
<dbReference type="PANTHER" id="PTHR37806">
    <property type="entry name" value="LMO0724 PROTEIN"/>
    <property type="match status" value="1"/>
</dbReference>
<dbReference type="AlphaFoldDB" id="A0A2Y9BC97"/>
<proteinExistence type="predicted"/>
<organism evidence="4 5">
    <name type="scientific">Faecalicatena orotica</name>
    <dbReference type="NCBI Taxonomy" id="1544"/>
    <lineage>
        <taxon>Bacteria</taxon>
        <taxon>Bacillati</taxon>
        <taxon>Bacillota</taxon>
        <taxon>Clostridia</taxon>
        <taxon>Lachnospirales</taxon>
        <taxon>Lachnospiraceae</taxon>
        <taxon>Faecalicatena</taxon>
    </lineage>
</organism>
<dbReference type="InterPro" id="IPR039564">
    <property type="entry name" value="Peptidase_C39-like"/>
</dbReference>
<feature type="domain" description="Peptidase C39-like" evidence="3">
    <location>
        <begin position="84"/>
        <end position="245"/>
    </location>
</feature>
<dbReference type="RefSeq" id="WP_109730899.1">
    <property type="nucleotide sequence ID" value="NZ_BAAACK010000018.1"/>
</dbReference>
<keyword evidence="2" id="KW-0472">Membrane</keyword>
<feature type="region of interest" description="Disordered" evidence="1">
    <location>
        <begin position="46"/>
        <end position="78"/>
    </location>
</feature>
<name>A0A2Y9BC97_9FIRM</name>
<accession>A0A2Y9BC97</accession>
<gene>
    <name evidence="4" type="ORF">A8806_10557</name>
</gene>
<keyword evidence="2" id="KW-1133">Transmembrane helix</keyword>
<reference evidence="4 5" key="1">
    <citation type="submission" date="2018-05" db="EMBL/GenBank/DDBJ databases">
        <title>The Hungate 1000. A catalogue of reference genomes from the rumen microbiome.</title>
        <authorList>
            <person name="Kelly W."/>
        </authorList>
    </citation>
    <scope>NUCLEOTIDE SEQUENCE [LARGE SCALE GENOMIC DNA]</scope>
    <source>
        <strain evidence="4 5">NLAE-zl-C242</strain>
    </source>
</reference>
<evidence type="ECO:0000313" key="4">
    <source>
        <dbReference type="EMBL" id="PWJ29757.1"/>
    </source>
</evidence>
<dbReference type="OrthoDB" id="1164310at2"/>
<evidence type="ECO:0000256" key="1">
    <source>
        <dbReference type="SAM" id="MobiDB-lite"/>
    </source>
</evidence>
<feature type="transmembrane region" description="Helical" evidence="2">
    <location>
        <begin position="12"/>
        <end position="30"/>
    </location>
</feature>
<dbReference type="Gene3D" id="3.90.70.10">
    <property type="entry name" value="Cysteine proteinases"/>
    <property type="match status" value="1"/>
</dbReference>
<protein>
    <submittedName>
        <fullName evidence="4">Uncharacterized protein YvpB</fullName>
    </submittedName>
</protein>
<dbReference type="Pfam" id="PF13529">
    <property type="entry name" value="Peptidase_C39_2"/>
    <property type="match status" value="1"/>
</dbReference>
<keyword evidence="2" id="KW-0812">Transmembrane</keyword>